<reference evidence="3" key="1">
    <citation type="submission" date="2020-07" db="EMBL/GenBank/DDBJ databases">
        <authorList>
            <person name="Lin J."/>
        </authorList>
    </citation>
    <scope>NUCLEOTIDE SEQUENCE</scope>
</reference>
<feature type="domain" description="Retrotransposon gag" evidence="2">
    <location>
        <begin position="101"/>
        <end position="155"/>
    </location>
</feature>
<protein>
    <recommendedName>
        <fullName evidence="2">Retrotransposon gag domain-containing protein</fullName>
    </recommendedName>
</protein>
<accession>A0A6V7NJE5</accession>
<sequence length="156" mass="18474">MENPEGDHGPLDMPKGSLEDTTNQEDFENPFHDARTANNAVRSGLEERLLHALDLNSSESKIEVADFYENMHTEDYLDWEASIDNYFKWKPMVENRKVLFVKLKLKGTALQWWKIAEEQHAWQGKPKVNTWEQMKIKLRKQFLPLIIWSSMRRSIR</sequence>
<organism evidence="3">
    <name type="scientific">Ananas comosus var. bracteatus</name>
    <name type="common">red pineapple</name>
    <dbReference type="NCBI Taxonomy" id="296719"/>
    <lineage>
        <taxon>Eukaryota</taxon>
        <taxon>Viridiplantae</taxon>
        <taxon>Streptophyta</taxon>
        <taxon>Embryophyta</taxon>
        <taxon>Tracheophyta</taxon>
        <taxon>Spermatophyta</taxon>
        <taxon>Magnoliopsida</taxon>
        <taxon>Liliopsida</taxon>
        <taxon>Poales</taxon>
        <taxon>Bromeliaceae</taxon>
        <taxon>Bromelioideae</taxon>
        <taxon>Ananas</taxon>
    </lineage>
</organism>
<feature type="compositionally biased region" description="Basic and acidic residues" evidence="1">
    <location>
        <begin position="1"/>
        <end position="10"/>
    </location>
</feature>
<name>A0A6V7NJE5_ANACO</name>
<dbReference type="InterPro" id="IPR005162">
    <property type="entry name" value="Retrotrans_gag_dom"/>
</dbReference>
<dbReference type="EMBL" id="LR862139">
    <property type="protein sequence ID" value="CAD1818628.1"/>
    <property type="molecule type" value="Genomic_DNA"/>
</dbReference>
<dbReference type="AlphaFoldDB" id="A0A6V7NJE5"/>
<feature type="region of interest" description="Disordered" evidence="1">
    <location>
        <begin position="1"/>
        <end position="33"/>
    </location>
</feature>
<dbReference type="Pfam" id="PF03732">
    <property type="entry name" value="Retrotrans_gag"/>
    <property type="match status" value="1"/>
</dbReference>
<evidence type="ECO:0000313" key="3">
    <source>
        <dbReference type="EMBL" id="CAD1818628.1"/>
    </source>
</evidence>
<evidence type="ECO:0000256" key="1">
    <source>
        <dbReference type="SAM" id="MobiDB-lite"/>
    </source>
</evidence>
<evidence type="ECO:0000259" key="2">
    <source>
        <dbReference type="Pfam" id="PF03732"/>
    </source>
</evidence>
<proteinExistence type="predicted"/>
<gene>
    <name evidence="3" type="ORF">CB5_LOCUS1839</name>
</gene>